<comment type="caution">
    <text evidence="2">The sequence shown here is derived from an EMBL/GenBank/DDBJ whole genome shotgun (WGS) entry which is preliminary data.</text>
</comment>
<organism evidence="2">
    <name type="scientific">Tanacetum cinerariifolium</name>
    <name type="common">Dalmatian daisy</name>
    <name type="synonym">Chrysanthemum cinerariifolium</name>
    <dbReference type="NCBI Taxonomy" id="118510"/>
    <lineage>
        <taxon>Eukaryota</taxon>
        <taxon>Viridiplantae</taxon>
        <taxon>Streptophyta</taxon>
        <taxon>Embryophyta</taxon>
        <taxon>Tracheophyta</taxon>
        <taxon>Spermatophyta</taxon>
        <taxon>Magnoliopsida</taxon>
        <taxon>eudicotyledons</taxon>
        <taxon>Gunneridae</taxon>
        <taxon>Pentapetalae</taxon>
        <taxon>asterids</taxon>
        <taxon>campanulids</taxon>
        <taxon>Asterales</taxon>
        <taxon>Asteraceae</taxon>
        <taxon>Asteroideae</taxon>
        <taxon>Anthemideae</taxon>
        <taxon>Anthemidinae</taxon>
        <taxon>Tanacetum</taxon>
    </lineage>
</organism>
<dbReference type="AlphaFoldDB" id="A0A699SSQ9"/>
<sequence>MVNGNKLTRQGKTVTCSLCKAAGQNKRSRSSVASQRNESVPKKTTGTKRTSSVTRTSIVAAEVGTQASQAGTQASTGSTFRRTKKNASRITPEKVNFMFV</sequence>
<accession>A0A699SSQ9</accession>
<feature type="region of interest" description="Disordered" evidence="1">
    <location>
        <begin position="21"/>
        <end position="87"/>
    </location>
</feature>
<evidence type="ECO:0000313" key="2">
    <source>
        <dbReference type="EMBL" id="GFD00343.1"/>
    </source>
</evidence>
<dbReference type="EMBL" id="BKCJ011184194">
    <property type="protein sequence ID" value="GFD00343.1"/>
    <property type="molecule type" value="Genomic_DNA"/>
</dbReference>
<name>A0A699SSQ9_TANCI</name>
<evidence type="ECO:0000256" key="1">
    <source>
        <dbReference type="SAM" id="MobiDB-lite"/>
    </source>
</evidence>
<feature type="compositionally biased region" description="Polar residues" evidence="1">
    <location>
        <begin position="65"/>
        <end position="80"/>
    </location>
</feature>
<reference evidence="2" key="1">
    <citation type="journal article" date="2019" name="Sci. Rep.">
        <title>Draft genome of Tanacetum cinerariifolium, the natural source of mosquito coil.</title>
        <authorList>
            <person name="Yamashiro T."/>
            <person name="Shiraishi A."/>
            <person name="Satake H."/>
            <person name="Nakayama K."/>
        </authorList>
    </citation>
    <scope>NUCLEOTIDE SEQUENCE</scope>
</reference>
<gene>
    <name evidence="2" type="ORF">Tci_872312</name>
</gene>
<feature type="compositionally biased region" description="Polar residues" evidence="1">
    <location>
        <begin position="30"/>
        <end position="57"/>
    </location>
</feature>
<proteinExistence type="predicted"/>
<protein>
    <submittedName>
        <fullName evidence="2">Uncharacterized protein</fullName>
    </submittedName>
</protein>